<accession>A0A0H2S7I3</accession>
<proteinExistence type="predicted"/>
<protein>
    <recommendedName>
        <fullName evidence="3">Ricin B lectin domain-containing protein</fullName>
    </recommendedName>
</protein>
<sequence>MEFANKVSGSMFGAIVDLARQDVKKLDEDYPDRKRPRDGALYKIVNIGRKRYFNLGNCDTKDGAPVIGWPIDGRQPATNEKWKFTDKGGKCTLQCLLTLQQRGQKGGYAKVLQRSAGTKATHGSTTFEWVLEETRDKVFFIKPAGAEHLCLTAASDQANTWQLAQLTLANQNEAARQKQEWIFVECSA</sequence>
<gene>
    <name evidence="1" type="ORF">SCHPADRAFT_35220</name>
</gene>
<dbReference type="AlphaFoldDB" id="A0A0H2S7I3"/>
<dbReference type="InterPro" id="IPR035992">
    <property type="entry name" value="Ricin_B-like_lectins"/>
</dbReference>
<dbReference type="EMBL" id="KQ085883">
    <property type="protein sequence ID" value="KLO20212.1"/>
    <property type="molecule type" value="Genomic_DNA"/>
</dbReference>
<name>A0A0H2S7I3_9AGAM</name>
<evidence type="ECO:0000313" key="1">
    <source>
        <dbReference type="EMBL" id="KLO20212.1"/>
    </source>
</evidence>
<reference evidence="1 2" key="1">
    <citation type="submission" date="2015-04" db="EMBL/GenBank/DDBJ databases">
        <title>Complete genome sequence of Schizopora paradoxa KUC8140, a cosmopolitan wood degrader in East Asia.</title>
        <authorList>
            <consortium name="DOE Joint Genome Institute"/>
            <person name="Min B."/>
            <person name="Park H."/>
            <person name="Jang Y."/>
            <person name="Kim J.-J."/>
            <person name="Kim K.H."/>
            <person name="Pangilinan J."/>
            <person name="Lipzen A."/>
            <person name="Riley R."/>
            <person name="Grigoriev I.V."/>
            <person name="Spatafora J.W."/>
            <person name="Choi I.-G."/>
        </authorList>
    </citation>
    <scope>NUCLEOTIDE SEQUENCE [LARGE SCALE GENOMIC DNA]</scope>
    <source>
        <strain evidence="1 2">KUC8140</strain>
    </source>
</reference>
<dbReference type="Proteomes" id="UP000053477">
    <property type="component" value="Unassembled WGS sequence"/>
</dbReference>
<evidence type="ECO:0000313" key="2">
    <source>
        <dbReference type="Proteomes" id="UP000053477"/>
    </source>
</evidence>
<organism evidence="1 2">
    <name type="scientific">Schizopora paradoxa</name>
    <dbReference type="NCBI Taxonomy" id="27342"/>
    <lineage>
        <taxon>Eukaryota</taxon>
        <taxon>Fungi</taxon>
        <taxon>Dikarya</taxon>
        <taxon>Basidiomycota</taxon>
        <taxon>Agaricomycotina</taxon>
        <taxon>Agaricomycetes</taxon>
        <taxon>Hymenochaetales</taxon>
        <taxon>Schizoporaceae</taxon>
        <taxon>Schizopora</taxon>
    </lineage>
</organism>
<dbReference type="InParanoid" id="A0A0H2S7I3"/>
<dbReference type="Gene3D" id="2.80.10.50">
    <property type="match status" value="1"/>
</dbReference>
<dbReference type="SUPFAM" id="SSF50370">
    <property type="entry name" value="Ricin B-like lectins"/>
    <property type="match status" value="1"/>
</dbReference>
<evidence type="ECO:0008006" key="3">
    <source>
        <dbReference type="Google" id="ProtNLM"/>
    </source>
</evidence>
<keyword evidence="2" id="KW-1185">Reference proteome</keyword>